<protein>
    <recommendedName>
        <fullName evidence="6">B9 domain-containing protein 2</fullName>
    </recommendedName>
</protein>
<organism evidence="8 9">
    <name type="scientific">Chlamydomonas eustigma</name>
    <dbReference type="NCBI Taxonomy" id="1157962"/>
    <lineage>
        <taxon>Eukaryota</taxon>
        <taxon>Viridiplantae</taxon>
        <taxon>Chlorophyta</taxon>
        <taxon>core chlorophytes</taxon>
        <taxon>Chlorophyceae</taxon>
        <taxon>CS clade</taxon>
        <taxon>Chlamydomonadales</taxon>
        <taxon>Chlamydomonadaceae</taxon>
        <taxon>Chlamydomonas</taxon>
    </lineage>
</organism>
<evidence type="ECO:0000313" key="8">
    <source>
        <dbReference type="EMBL" id="GAX75246.1"/>
    </source>
</evidence>
<dbReference type="STRING" id="1157962.A0A250WWU8"/>
<feature type="compositionally biased region" description="Gly residues" evidence="7">
    <location>
        <begin position="124"/>
        <end position="135"/>
    </location>
</feature>
<evidence type="ECO:0000256" key="2">
    <source>
        <dbReference type="ARBA" id="ARBA00022490"/>
    </source>
</evidence>
<feature type="compositionally biased region" description="Acidic residues" evidence="7">
    <location>
        <begin position="370"/>
        <end position="385"/>
    </location>
</feature>
<keyword evidence="5" id="KW-0966">Cell projection</keyword>
<feature type="region of interest" description="Disordered" evidence="7">
    <location>
        <begin position="399"/>
        <end position="595"/>
    </location>
</feature>
<dbReference type="GO" id="GO:0060271">
    <property type="term" value="P:cilium assembly"/>
    <property type="evidence" value="ECO:0007669"/>
    <property type="project" value="TreeGrafter"/>
</dbReference>
<name>A0A250WWU8_9CHLO</name>
<feature type="compositionally biased region" description="Low complexity" evidence="7">
    <location>
        <begin position="467"/>
        <end position="505"/>
    </location>
</feature>
<sequence>MENAVSDVEVQSAADRRERRRMAATQPNNDGDSDIKLSLRLQVPQTGDDTPAHGAEEPPSPVHDQSPTGVHAEKTPAHYPASTDGGSAGASTAKRVLRSLARARAGKQASSVRDSGSEHSFKAGGRGRTSTGGGAGKEDQSHDEDVAKGNAHIHIIGEIEGGSRFEGRQAISCRWQLVHEPTKTWSLIKGHDKGATQFCSAGDPGEDDFIAWEHPLDMLLSTQTHQGWPSFVFMVYSRDDMVDKDSFLAYGLCALPQTSGIHHIECHTWFVVETQRVQQRRMFGWYTGLTPRLEDESFVLDPSKRRDAGPFLCSVGAGCIHLRIQLLIKDGHHMHFLTKEESLYQAHEKVRQALEKKNRRDISKMAGMGPEEDDEGGAVEPAEESEGLRIIRQGREERLKAAQQAVEGRTSREGSVAGSMDSRTSSRGRSADPVGRSSLSRRSPSIRRDDSGAAGGGGGELPFSGGRSRSAPRQQQQQRAPWSPAGSDTAQQAAASSNSRGAGARTPGGADNTRRRPEPETPTTRTANVAATSSTSGGAAGGLRQQVEMRLPAQGVAERTSSSTRSQHRQGGGGNGVVGTDIFSGPSASEGEGDDLILTEAELSRRRAARAARRQMTSAARR</sequence>
<dbReference type="Pfam" id="PF07162">
    <property type="entry name" value="B9-C2"/>
    <property type="match status" value="1"/>
</dbReference>
<evidence type="ECO:0000256" key="7">
    <source>
        <dbReference type="SAM" id="MobiDB-lite"/>
    </source>
</evidence>
<dbReference type="Proteomes" id="UP000232323">
    <property type="component" value="Unassembled WGS sequence"/>
</dbReference>
<keyword evidence="4" id="KW-0206">Cytoskeleton</keyword>
<evidence type="ECO:0000256" key="3">
    <source>
        <dbReference type="ARBA" id="ARBA00022794"/>
    </source>
</evidence>
<dbReference type="GO" id="GO:0036038">
    <property type="term" value="C:MKS complex"/>
    <property type="evidence" value="ECO:0007669"/>
    <property type="project" value="TreeGrafter"/>
</dbReference>
<comment type="subcellular location">
    <subcellularLocation>
        <location evidence="1">Cytoplasm</location>
        <location evidence="1">Cytoskeleton</location>
        <location evidence="1">Cilium basal body</location>
    </subcellularLocation>
</comment>
<evidence type="ECO:0000256" key="1">
    <source>
        <dbReference type="ARBA" id="ARBA00004120"/>
    </source>
</evidence>
<evidence type="ECO:0000256" key="6">
    <source>
        <dbReference type="ARBA" id="ARBA00039272"/>
    </source>
</evidence>
<gene>
    <name evidence="8" type="ORF">CEUSTIGMA_g2691.t1</name>
</gene>
<feature type="region of interest" description="Disordered" evidence="7">
    <location>
        <begin position="1"/>
        <end position="144"/>
    </location>
</feature>
<accession>A0A250WWU8</accession>
<feature type="compositionally biased region" description="Low complexity" evidence="7">
    <location>
        <begin position="521"/>
        <end position="537"/>
    </location>
</feature>
<evidence type="ECO:0000313" key="9">
    <source>
        <dbReference type="Proteomes" id="UP000232323"/>
    </source>
</evidence>
<keyword evidence="9" id="KW-1185">Reference proteome</keyword>
<dbReference type="PANTHER" id="PTHR12968:SF2">
    <property type="entry name" value="B9 DOMAIN-CONTAINING PROTEIN 2"/>
    <property type="match status" value="1"/>
</dbReference>
<dbReference type="AlphaFoldDB" id="A0A250WWU8"/>
<dbReference type="PANTHER" id="PTHR12968">
    <property type="entry name" value="B9 DOMAIN-CONTAINING"/>
    <property type="match status" value="1"/>
</dbReference>
<dbReference type="InterPro" id="IPR010796">
    <property type="entry name" value="C2_B9-type_dom"/>
</dbReference>
<comment type="caution">
    <text evidence="8">The sequence shown here is derived from an EMBL/GenBank/DDBJ whole genome shotgun (WGS) entry which is preliminary data.</text>
</comment>
<keyword evidence="2" id="KW-0963">Cytoplasm</keyword>
<keyword evidence="3" id="KW-0970">Cilium biogenesis/degradation</keyword>
<feature type="compositionally biased region" description="Basic and acidic residues" evidence="7">
    <location>
        <begin position="354"/>
        <end position="363"/>
    </location>
</feature>
<evidence type="ECO:0000256" key="4">
    <source>
        <dbReference type="ARBA" id="ARBA00023212"/>
    </source>
</evidence>
<evidence type="ECO:0000256" key="5">
    <source>
        <dbReference type="ARBA" id="ARBA00023273"/>
    </source>
</evidence>
<dbReference type="EMBL" id="BEGY01000011">
    <property type="protein sequence ID" value="GAX75246.1"/>
    <property type="molecule type" value="Genomic_DNA"/>
</dbReference>
<proteinExistence type="predicted"/>
<reference evidence="8 9" key="1">
    <citation type="submission" date="2017-08" db="EMBL/GenBank/DDBJ databases">
        <title>Acidophilic green algal genome provides insights into adaptation to an acidic environment.</title>
        <authorList>
            <person name="Hirooka S."/>
            <person name="Hirose Y."/>
            <person name="Kanesaki Y."/>
            <person name="Higuchi S."/>
            <person name="Fujiwara T."/>
            <person name="Onuma R."/>
            <person name="Era A."/>
            <person name="Ohbayashi R."/>
            <person name="Uzuka A."/>
            <person name="Nozaki H."/>
            <person name="Yoshikawa H."/>
            <person name="Miyagishima S.Y."/>
        </authorList>
    </citation>
    <scope>NUCLEOTIDE SEQUENCE [LARGE SCALE GENOMIC DNA]</scope>
    <source>
        <strain evidence="8 9">NIES-2499</strain>
    </source>
</reference>
<dbReference type="PROSITE" id="PS51381">
    <property type="entry name" value="C2_B9"/>
    <property type="match status" value="1"/>
</dbReference>
<dbReference type="OrthoDB" id="184109at2759"/>
<feature type="region of interest" description="Disordered" evidence="7">
    <location>
        <begin position="354"/>
        <end position="385"/>
    </location>
</feature>